<sequence length="404" mass="46987">MTNHRTISELDYNDDNDTDFRADVFNLNNLADSSDEERQKPAQSTRTSSLRSKPAKQPVRDSTSWSEKFRELQDENTRLRKISAEKDYEIKYLKKKIDEEKKFFDGPVSNEVAATKIIELGKKVRELTAQLESERTKNSKLNKNVKDLENKLDNVDSVGKSMDESKEAALRTENKELKEKMNQLTHNLMEVKSQAEILKQDLKKAHKALEKEVGESVDIKSILSGHTNWKGRQQQIILLQNKMENLKKKVSMNEMSAIGSRMEEDELNDTAFLYETRNKTFSLYSGSATSARTNFDRMHMDDLKRIEKDKREKFEKLKKDNEALETDFGKMKEKFDSMKVRNSVLSNENKSLKDQVKTLIEKGKHDNELIEMLMKKQSQFKDIIENITAQNEKANKEIQEKNTQ</sequence>
<comment type="caution">
    <text evidence="3">The sequence shown here is derived from an EMBL/GenBank/DDBJ whole genome shotgun (WGS) entry which is preliminary data.</text>
</comment>
<evidence type="ECO:0000256" key="1">
    <source>
        <dbReference type="SAM" id="Coils"/>
    </source>
</evidence>
<feature type="coiled-coil region" evidence="1">
    <location>
        <begin position="300"/>
        <end position="404"/>
    </location>
</feature>
<evidence type="ECO:0000256" key="2">
    <source>
        <dbReference type="SAM" id="MobiDB-lite"/>
    </source>
</evidence>
<dbReference type="GO" id="GO:0031122">
    <property type="term" value="P:cytoplasmic microtubule organization"/>
    <property type="evidence" value="ECO:0007669"/>
    <property type="project" value="TreeGrafter"/>
</dbReference>
<feature type="compositionally biased region" description="Polar residues" evidence="2">
    <location>
        <begin position="41"/>
        <end position="51"/>
    </location>
</feature>
<evidence type="ECO:0000313" key="3">
    <source>
        <dbReference type="EMBL" id="RMZ96435.1"/>
    </source>
</evidence>
<keyword evidence="1" id="KW-0175">Coiled coil</keyword>
<dbReference type="InterPro" id="IPR038929">
    <property type="entry name" value="CCDC13"/>
</dbReference>
<reference evidence="3 4" key="1">
    <citation type="journal article" date="2018" name="Sci. Rep.">
        <title>Genomic signatures of local adaptation to the degree of environmental predictability in rotifers.</title>
        <authorList>
            <person name="Franch-Gras L."/>
            <person name="Hahn C."/>
            <person name="Garcia-Roger E.M."/>
            <person name="Carmona M.J."/>
            <person name="Serra M."/>
            <person name="Gomez A."/>
        </authorList>
    </citation>
    <scope>NUCLEOTIDE SEQUENCE [LARGE SCALE GENOMIC DNA]</scope>
    <source>
        <strain evidence="3">HYR1</strain>
    </source>
</reference>
<dbReference type="GO" id="GO:1905515">
    <property type="term" value="P:non-motile cilium assembly"/>
    <property type="evidence" value="ECO:0007669"/>
    <property type="project" value="TreeGrafter"/>
</dbReference>
<dbReference type="AlphaFoldDB" id="A0A3M7PBF4"/>
<dbReference type="Gene3D" id="1.20.5.170">
    <property type="match status" value="1"/>
</dbReference>
<dbReference type="GO" id="GO:0034451">
    <property type="term" value="C:centriolar satellite"/>
    <property type="evidence" value="ECO:0007669"/>
    <property type="project" value="TreeGrafter"/>
</dbReference>
<dbReference type="PANTHER" id="PTHR31935:SF1">
    <property type="entry name" value="COILED-COIL DOMAIN-CONTAINING PROTEIN 13"/>
    <property type="match status" value="1"/>
</dbReference>
<dbReference type="OrthoDB" id="10258312at2759"/>
<gene>
    <name evidence="3" type="ORF">BpHYR1_030257</name>
</gene>
<organism evidence="3 4">
    <name type="scientific">Brachionus plicatilis</name>
    <name type="common">Marine rotifer</name>
    <name type="synonym">Brachionus muelleri</name>
    <dbReference type="NCBI Taxonomy" id="10195"/>
    <lineage>
        <taxon>Eukaryota</taxon>
        <taxon>Metazoa</taxon>
        <taxon>Spiralia</taxon>
        <taxon>Gnathifera</taxon>
        <taxon>Rotifera</taxon>
        <taxon>Eurotatoria</taxon>
        <taxon>Monogononta</taxon>
        <taxon>Pseudotrocha</taxon>
        <taxon>Ploima</taxon>
        <taxon>Brachionidae</taxon>
        <taxon>Brachionus</taxon>
    </lineage>
</organism>
<dbReference type="PANTHER" id="PTHR31935">
    <property type="entry name" value="COILED-COIL DOMAIN-CONTAINING PROTEIN 13"/>
    <property type="match status" value="1"/>
</dbReference>
<accession>A0A3M7PBF4</accession>
<protein>
    <submittedName>
        <fullName evidence="3">Coiled-coil domain-containing 13</fullName>
    </submittedName>
</protein>
<dbReference type="STRING" id="10195.A0A3M7PBF4"/>
<name>A0A3M7PBF4_BRAPC</name>
<dbReference type="Proteomes" id="UP000276133">
    <property type="component" value="Unassembled WGS sequence"/>
</dbReference>
<feature type="coiled-coil region" evidence="1">
    <location>
        <begin position="117"/>
        <end position="212"/>
    </location>
</feature>
<evidence type="ECO:0000313" key="4">
    <source>
        <dbReference type="Proteomes" id="UP000276133"/>
    </source>
</evidence>
<feature type="region of interest" description="Disordered" evidence="2">
    <location>
        <begin position="31"/>
        <end position="69"/>
    </location>
</feature>
<keyword evidence="4" id="KW-1185">Reference proteome</keyword>
<feature type="non-terminal residue" evidence="3">
    <location>
        <position position="404"/>
    </location>
</feature>
<dbReference type="EMBL" id="REGN01012198">
    <property type="protein sequence ID" value="RMZ96435.1"/>
    <property type="molecule type" value="Genomic_DNA"/>
</dbReference>
<proteinExistence type="predicted"/>